<dbReference type="NCBIfam" id="TIGR01217">
    <property type="entry name" value="ac_ac_CoA_syn"/>
    <property type="match status" value="1"/>
</dbReference>
<dbReference type="InterPro" id="IPR020845">
    <property type="entry name" value="AMP-binding_CS"/>
</dbReference>
<reference evidence="7 8" key="1">
    <citation type="submission" date="2023-05" db="EMBL/GenBank/DDBJ databases">
        <title>Actinoplanes sp. NEAU-A12 genome sequencing.</title>
        <authorList>
            <person name="Wang Z.-S."/>
        </authorList>
    </citation>
    <scope>NUCLEOTIDE SEQUENCE [LARGE SCALE GENOMIC DNA]</scope>
    <source>
        <strain evidence="7 8">NEAU-A12</strain>
    </source>
</reference>
<dbReference type="InterPro" id="IPR005914">
    <property type="entry name" value="Acac_CoA_synth"/>
</dbReference>
<keyword evidence="4" id="KW-0067">ATP-binding</keyword>
<dbReference type="EC" id="6.2.1.16" evidence="7"/>
<dbReference type="SUPFAM" id="SSF56801">
    <property type="entry name" value="Acetyl-CoA synthetase-like"/>
    <property type="match status" value="1"/>
</dbReference>
<dbReference type="InterPro" id="IPR000873">
    <property type="entry name" value="AMP-dep_synth/lig_dom"/>
</dbReference>
<feature type="domain" description="Acetyl-coenzyme A synthetase N-terminal" evidence="6">
    <location>
        <begin position="43"/>
        <end position="99"/>
    </location>
</feature>
<dbReference type="Proteomes" id="UP001241758">
    <property type="component" value="Unassembled WGS sequence"/>
</dbReference>
<evidence type="ECO:0000256" key="1">
    <source>
        <dbReference type="ARBA" id="ARBA00006432"/>
    </source>
</evidence>
<keyword evidence="3" id="KW-0547">Nucleotide-binding</keyword>
<dbReference type="PANTHER" id="PTHR42921">
    <property type="entry name" value="ACETOACETYL-COA SYNTHETASE"/>
    <property type="match status" value="1"/>
</dbReference>
<dbReference type="NCBIfam" id="NF002937">
    <property type="entry name" value="PRK03584.1"/>
    <property type="match status" value="1"/>
</dbReference>
<evidence type="ECO:0000313" key="8">
    <source>
        <dbReference type="Proteomes" id="UP001241758"/>
    </source>
</evidence>
<evidence type="ECO:0000256" key="3">
    <source>
        <dbReference type="ARBA" id="ARBA00022741"/>
    </source>
</evidence>
<dbReference type="PANTHER" id="PTHR42921:SF1">
    <property type="entry name" value="ACETOACETYL-COA SYNTHETASE"/>
    <property type="match status" value="1"/>
</dbReference>
<accession>A0ABT6WF31</accession>
<dbReference type="RefSeq" id="WP_282757949.1">
    <property type="nucleotide sequence ID" value="NZ_JASCTH010000004.1"/>
</dbReference>
<dbReference type="EMBL" id="JASCTH010000004">
    <property type="protein sequence ID" value="MDI6098334.1"/>
    <property type="molecule type" value="Genomic_DNA"/>
</dbReference>
<dbReference type="Gene3D" id="3.40.50.12780">
    <property type="entry name" value="N-terminal domain of ligase-like"/>
    <property type="match status" value="1"/>
</dbReference>
<evidence type="ECO:0000259" key="5">
    <source>
        <dbReference type="Pfam" id="PF00501"/>
    </source>
</evidence>
<evidence type="ECO:0000259" key="6">
    <source>
        <dbReference type="Pfam" id="PF16177"/>
    </source>
</evidence>
<comment type="caution">
    <text evidence="7">The sequence shown here is derived from an EMBL/GenBank/DDBJ whole genome shotgun (WGS) entry which is preliminary data.</text>
</comment>
<gene>
    <name evidence="7" type="ORF">QLQ12_06930</name>
</gene>
<dbReference type="GO" id="GO:0030729">
    <property type="term" value="F:acetoacetate-CoA ligase activity"/>
    <property type="evidence" value="ECO:0007669"/>
    <property type="project" value="UniProtKB-EC"/>
</dbReference>
<dbReference type="Pfam" id="PF00501">
    <property type="entry name" value="AMP-binding"/>
    <property type="match status" value="1"/>
</dbReference>
<feature type="domain" description="AMP-dependent synthetase/ligase" evidence="5">
    <location>
        <begin position="119"/>
        <end position="467"/>
    </location>
</feature>
<evidence type="ECO:0000256" key="2">
    <source>
        <dbReference type="ARBA" id="ARBA00022598"/>
    </source>
</evidence>
<dbReference type="Gene3D" id="3.30.300.30">
    <property type="match status" value="1"/>
</dbReference>
<evidence type="ECO:0000313" key="7">
    <source>
        <dbReference type="EMBL" id="MDI6098334.1"/>
    </source>
</evidence>
<organism evidence="7 8">
    <name type="scientific">Actinoplanes sandaracinus</name>
    <dbReference type="NCBI Taxonomy" id="3045177"/>
    <lineage>
        <taxon>Bacteria</taxon>
        <taxon>Bacillati</taxon>
        <taxon>Actinomycetota</taxon>
        <taxon>Actinomycetes</taxon>
        <taxon>Micromonosporales</taxon>
        <taxon>Micromonosporaceae</taxon>
        <taxon>Actinoplanes</taxon>
    </lineage>
</organism>
<name>A0ABT6WF31_9ACTN</name>
<keyword evidence="2 7" id="KW-0436">Ligase</keyword>
<comment type="similarity">
    <text evidence="1">Belongs to the ATP-dependent AMP-binding enzyme family.</text>
</comment>
<evidence type="ECO:0000256" key="4">
    <source>
        <dbReference type="ARBA" id="ARBA00022840"/>
    </source>
</evidence>
<sequence length="656" mass="70710">MTTGVVTAGTVLWEPPADIRDTSRVGRYLAWLESERGLSFADYAALWEWSVTDLTAFWQSIWDYFGVVAHEPATAVLAGDAMPGARWFPGATLNYAENVLRMPGLADDETVVQAYSQSRPPVTLTAGELRDEVRRVRAGLKARGVRKGDRVAAYAPNIPETYVLMLATASLGATFSSCAPEFGARSVIDRWSQIGPKVLVATDGYRYGDKPVDRRAEIAAIREAIGSIEHVITIGYLDGDGGDWHELGGSPGDEPLEFEPVPFDHPLYVLYSSGTTGLPKPIVHGHGGILLEHLKILALHHDLGPGDRFFWFTTTGWMMWNYLASGPAVGAAIVLFDGNPGWPSMEALWELVDTAGITYFGTSAPFLMACRKAGLTPRKRLKGLGSTGAPLPPEGWGWVYEAVADDVQLLSLSGGTDVCTGFVGGVPLLPVRAGVITCRSLGARVEAYDPEGKPVIGELGELVITAPMPSMPVGFWNDHDGSRYREAYFDVFPGVWRHGDWITIAPDGSCVITGRSDATLNRGGVRLGTAEFYSVVEALPEIADSLVVHLDKPDDPNGELLLFVVLTEGTELDDALRGRIARELRGSLSPRHVPDAAYQVRALPRTLSGKKLEVPVKRILTGTPVESAAAKGALANPDSLNAFADLARERATPGSR</sequence>
<dbReference type="InterPro" id="IPR032387">
    <property type="entry name" value="ACAS_N"/>
</dbReference>
<dbReference type="InterPro" id="IPR045851">
    <property type="entry name" value="AMP-bd_C_sf"/>
</dbReference>
<dbReference type="Pfam" id="PF16177">
    <property type="entry name" value="ACAS_N"/>
    <property type="match status" value="1"/>
</dbReference>
<keyword evidence="8" id="KW-1185">Reference proteome</keyword>
<dbReference type="InterPro" id="IPR042099">
    <property type="entry name" value="ANL_N_sf"/>
</dbReference>
<proteinExistence type="inferred from homology"/>
<protein>
    <submittedName>
        <fullName evidence="7">Acetoacetate--CoA ligase</fullName>
        <ecNumber evidence="7">6.2.1.16</ecNumber>
    </submittedName>
</protein>
<dbReference type="PROSITE" id="PS00455">
    <property type="entry name" value="AMP_BINDING"/>
    <property type="match status" value="1"/>
</dbReference>